<feature type="active site" description="Proton acceptor" evidence="8">
    <location>
        <position position="57"/>
    </location>
</feature>
<reference evidence="11" key="1">
    <citation type="submission" date="2016-06" db="EMBL/GenBank/DDBJ databases">
        <title>Draft genome sequence of Desulfoplanes formicivorans strain Pf12B.</title>
        <authorList>
            <person name="Watanabe M."/>
            <person name="Kojima H."/>
            <person name="Fukui M."/>
        </authorList>
    </citation>
    <scope>NUCLEOTIDE SEQUENCE [LARGE SCALE GENOMIC DNA]</scope>
    <source>
        <strain evidence="11">Pf12B</strain>
    </source>
</reference>
<comment type="similarity">
    <text evidence="8 9">Belongs to the TrpA family.</text>
</comment>
<evidence type="ECO:0000256" key="4">
    <source>
        <dbReference type="ARBA" id="ARBA00022822"/>
    </source>
</evidence>
<dbReference type="PANTHER" id="PTHR43406:SF1">
    <property type="entry name" value="TRYPTOPHAN SYNTHASE ALPHA CHAIN, CHLOROPLASTIC"/>
    <property type="match status" value="1"/>
</dbReference>
<dbReference type="EC" id="4.2.1.20" evidence="8"/>
<accession>A0A194AJI2</accession>
<dbReference type="SUPFAM" id="SSF51366">
    <property type="entry name" value="Ribulose-phoshate binding barrel"/>
    <property type="match status" value="1"/>
</dbReference>
<evidence type="ECO:0000256" key="7">
    <source>
        <dbReference type="ARBA" id="ARBA00049047"/>
    </source>
</evidence>
<dbReference type="Pfam" id="PF00290">
    <property type="entry name" value="Trp_syntA"/>
    <property type="match status" value="1"/>
</dbReference>
<comment type="pathway">
    <text evidence="1 8">Amino-acid biosynthesis; L-tryptophan biosynthesis; L-tryptophan from chorismate: step 5/5.</text>
</comment>
<dbReference type="Proteomes" id="UP000095200">
    <property type="component" value="Unassembled WGS sequence"/>
</dbReference>
<evidence type="ECO:0000313" key="10">
    <source>
        <dbReference type="EMBL" id="GAU09478.1"/>
    </source>
</evidence>
<dbReference type="Gene3D" id="3.20.20.70">
    <property type="entry name" value="Aldolase class I"/>
    <property type="match status" value="1"/>
</dbReference>
<feature type="active site" description="Proton acceptor" evidence="8">
    <location>
        <position position="46"/>
    </location>
</feature>
<comment type="catalytic activity">
    <reaction evidence="7 8">
        <text>(1S,2R)-1-C-(indol-3-yl)glycerol 3-phosphate + L-serine = D-glyceraldehyde 3-phosphate + L-tryptophan + H2O</text>
        <dbReference type="Rhea" id="RHEA:10532"/>
        <dbReference type="ChEBI" id="CHEBI:15377"/>
        <dbReference type="ChEBI" id="CHEBI:33384"/>
        <dbReference type="ChEBI" id="CHEBI:57912"/>
        <dbReference type="ChEBI" id="CHEBI:58866"/>
        <dbReference type="ChEBI" id="CHEBI:59776"/>
        <dbReference type="EC" id="4.2.1.20"/>
    </reaction>
</comment>
<organism evidence="10 11">
    <name type="scientific">Desulfoplanes formicivorans</name>
    <dbReference type="NCBI Taxonomy" id="1592317"/>
    <lineage>
        <taxon>Bacteria</taxon>
        <taxon>Pseudomonadati</taxon>
        <taxon>Thermodesulfobacteriota</taxon>
        <taxon>Desulfovibrionia</taxon>
        <taxon>Desulfovibrionales</taxon>
        <taxon>Desulfoplanaceae</taxon>
        <taxon>Desulfoplanes</taxon>
    </lineage>
</organism>
<evidence type="ECO:0000256" key="5">
    <source>
        <dbReference type="ARBA" id="ARBA00023141"/>
    </source>
</evidence>
<dbReference type="InterPro" id="IPR013785">
    <property type="entry name" value="Aldolase_TIM"/>
</dbReference>
<dbReference type="UniPathway" id="UPA00035">
    <property type="reaction ID" value="UER00044"/>
</dbReference>
<keyword evidence="11" id="KW-1185">Reference proteome</keyword>
<keyword evidence="6 8" id="KW-0456">Lyase</keyword>
<evidence type="ECO:0000256" key="9">
    <source>
        <dbReference type="RuleBase" id="RU003662"/>
    </source>
</evidence>
<dbReference type="RefSeq" id="WP_176724246.1">
    <property type="nucleotide sequence ID" value="NZ_BDFE01000017.1"/>
</dbReference>
<keyword evidence="4 8" id="KW-0822">Tryptophan biosynthesis</keyword>
<keyword evidence="3 8" id="KW-0028">Amino-acid biosynthesis</keyword>
<proteinExistence type="inferred from homology"/>
<comment type="caution">
    <text evidence="10">The sequence shown here is derived from an EMBL/GenBank/DDBJ whole genome shotgun (WGS) entry which is preliminary data.</text>
</comment>
<evidence type="ECO:0000256" key="3">
    <source>
        <dbReference type="ARBA" id="ARBA00022605"/>
    </source>
</evidence>
<protein>
    <recommendedName>
        <fullName evidence="8">Tryptophan synthase alpha chain</fullName>
        <ecNumber evidence="8">4.2.1.20</ecNumber>
    </recommendedName>
</protein>
<evidence type="ECO:0000256" key="2">
    <source>
        <dbReference type="ARBA" id="ARBA00011270"/>
    </source>
</evidence>
<dbReference type="HAMAP" id="MF_00131">
    <property type="entry name" value="Trp_synth_alpha"/>
    <property type="match status" value="1"/>
</dbReference>
<dbReference type="InterPro" id="IPR011060">
    <property type="entry name" value="RibuloseP-bd_barrel"/>
</dbReference>
<sequence length="257" mass="27830">MKTIDQVFATNKKIGLMTHVVAGYPDLAATADLIRLMADSGVDLVEIQIPFSDPLADGPTIMRASQHALDNGITTNDCFRLAEDMANKVDIPLLFMTYGNIPFAMGMERFMRRSAGAGIQGLIIPDLPFDEETDDHLTLAHKAGLKVIQVTSPSTNKKRLEKVCSIAEGFIYSTLKVGITGAGTDIDDQGIAFLNRIRSLTDLPIAAGFGISSPEHVEKLMGKTDMAVIGSHVINLYEKKGPQGVARFLEQCRHVGS</sequence>
<dbReference type="CDD" id="cd04724">
    <property type="entry name" value="Tryptophan_synthase_alpha"/>
    <property type="match status" value="1"/>
</dbReference>
<dbReference type="GO" id="GO:0004834">
    <property type="term" value="F:tryptophan synthase activity"/>
    <property type="evidence" value="ECO:0007669"/>
    <property type="project" value="UniProtKB-UniRule"/>
</dbReference>
<comment type="subunit">
    <text evidence="2 8">Tetramer of two alpha and two beta chains.</text>
</comment>
<evidence type="ECO:0000313" key="11">
    <source>
        <dbReference type="Proteomes" id="UP000095200"/>
    </source>
</evidence>
<dbReference type="InterPro" id="IPR002028">
    <property type="entry name" value="Trp_synthase_suA"/>
</dbReference>
<dbReference type="GO" id="GO:0005829">
    <property type="term" value="C:cytosol"/>
    <property type="evidence" value="ECO:0007669"/>
    <property type="project" value="TreeGrafter"/>
</dbReference>
<keyword evidence="5 8" id="KW-0057">Aromatic amino acid biosynthesis</keyword>
<dbReference type="PROSITE" id="PS00167">
    <property type="entry name" value="TRP_SYNTHASE_ALPHA"/>
    <property type="match status" value="1"/>
</dbReference>
<evidence type="ECO:0000256" key="6">
    <source>
        <dbReference type="ARBA" id="ARBA00023239"/>
    </source>
</evidence>
<comment type="function">
    <text evidence="8">The alpha subunit is responsible for the aldol cleavage of indoleglycerol phosphate to indole and glyceraldehyde 3-phosphate.</text>
</comment>
<dbReference type="InterPro" id="IPR018204">
    <property type="entry name" value="Trp_synthase_alpha_AS"/>
</dbReference>
<evidence type="ECO:0000256" key="8">
    <source>
        <dbReference type="HAMAP-Rule" id="MF_00131"/>
    </source>
</evidence>
<dbReference type="AlphaFoldDB" id="A0A194AJI2"/>
<evidence type="ECO:0000256" key="1">
    <source>
        <dbReference type="ARBA" id="ARBA00004733"/>
    </source>
</evidence>
<name>A0A194AJI2_9BACT</name>
<dbReference type="STRING" id="1592317.DPF_2204"/>
<dbReference type="EMBL" id="BDFE01000017">
    <property type="protein sequence ID" value="GAU09478.1"/>
    <property type="molecule type" value="Genomic_DNA"/>
</dbReference>
<dbReference type="NCBIfam" id="TIGR00262">
    <property type="entry name" value="trpA"/>
    <property type="match status" value="1"/>
</dbReference>
<dbReference type="PANTHER" id="PTHR43406">
    <property type="entry name" value="TRYPTOPHAN SYNTHASE, ALPHA CHAIN"/>
    <property type="match status" value="1"/>
</dbReference>
<gene>
    <name evidence="8" type="primary">trpA</name>
    <name evidence="10" type="ORF">DPF_2204</name>
</gene>